<evidence type="ECO:0000256" key="7">
    <source>
        <dbReference type="ARBA" id="ARBA00023237"/>
    </source>
</evidence>
<dbReference type="RefSeq" id="WP_111630281.1">
    <property type="nucleotide sequence ID" value="NZ_QLMC01000005.1"/>
</dbReference>
<reference evidence="12 13" key="1">
    <citation type="submission" date="2018-06" db="EMBL/GenBank/DDBJ databases">
        <title>Genomic Encyclopedia of Archaeal and Bacterial Type Strains, Phase II (KMG-II): from individual species to whole genera.</title>
        <authorList>
            <person name="Goeker M."/>
        </authorList>
    </citation>
    <scope>NUCLEOTIDE SEQUENCE [LARGE SCALE GENOMIC DNA]</scope>
    <source>
        <strain evidence="12 13">DSM 21851</strain>
    </source>
</reference>
<feature type="compositionally biased region" description="Pro residues" evidence="8">
    <location>
        <begin position="22"/>
        <end position="34"/>
    </location>
</feature>
<evidence type="ECO:0000313" key="12">
    <source>
        <dbReference type="EMBL" id="RAJ94393.1"/>
    </source>
</evidence>
<dbReference type="GO" id="GO:0009279">
    <property type="term" value="C:cell outer membrane"/>
    <property type="evidence" value="ECO:0007669"/>
    <property type="project" value="UniProtKB-SubCell"/>
</dbReference>
<comment type="caution">
    <text evidence="12">The sequence shown here is derived from an EMBL/GenBank/DDBJ whole genome shotgun (WGS) entry which is preliminary data.</text>
</comment>
<dbReference type="InterPro" id="IPR036942">
    <property type="entry name" value="Beta-barrel_TonB_sf"/>
</dbReference>
<keyword evidence="6" id="KW-0472">Membrane</keyword>
<evidence type="ECO:0000256" key="2">
    <source>
        <dbReference type="ARBA" id="ARBA00022448"/>
    </source>
</evidence>
<evidence type="ECO:0000313" key="13">
    <source>
        <dbReference type="Proteomes" id="UP000248790"/>
    </source>
</evidence>
<feature type="domain" description="TonB-dependent receptor plug" evidence="10">
    <location>
        <begin position="165"/>
        <end position="248"/>
    </location>
</feature>
<dbReference type="EMBL" id="QLMC01000005">
    <property type="protein sequence ID" value="RAJ94393.1"/>
    <property type="molecule type" value="Genomic_DNA"/>
</dbReference>
<evidence type="ECO:0000256" key="4">
    <source>
        <dbReference type="ARBA" id="ARBA00022692"/>
    </source>
</evidence>
<evidence type="ECO:0000256" key="8">
    <source>
        <dbReference type="SAM" id="MobiDB-lite"/>
    </source>
</evidence>
<proteinExistence type="predicted"/>
<keyword evidence="3" id="KW-1134">Transmembrane beta strand</keyword>
<dbReference type="Gene3D" id="2.170.130.10">
    <property type="entry name" value="TonB-dependent receptor, plug domain"/>
    <property type="match status" value="1"/>
</dbReference>
<dbReference type="InterPro" id="IPR037066">
    <property type="entry name" value="Plug_dom_sf"/>
</dbReference>
<dbReference type="OrthoDB" id="905812at2"/>
<keyword evidence="13" id="KW-1185">Reference proteome</keyword>
<dbReference type="GO" id="GO:0044718">
    <property type="term" value="P:siderophore transmembrane transport"/>
    <property type="evidence" value="ECO:0007669"/>
    <property type="project" value="TreeGrafter"/>
</dbReference>
<name>A0A327WRU0_LARAB</name>
<keyword evidence="7" id="KW-0998">Cell outer membrane</keyword>
<evidence type="ECO:0000256" key="5">
    <source>
        <dbReference type="ARBA" id="ARBA00022729"/>
    </source>
</evidence>
<dbReference type="SUPFAM" id="SSF49464">
    <property type="entry name" value="Carboxypeptidase regulatory domain-like"/>
    <property type="match status" value="1"/>
</dbReference>
<dbReference type="InterPro" id="IPR008969">
    <property type="entry name" value="CarboxyPept-like_regulatory"/>
</dbReference>
<feature type="region of interest" description="Disordered" evidence="8">
    <location>
        <begin position="20"/>
        <end position="55"/>
    </location>
</feature>
<feature type="domain" description="Outer membrane protein beta-barrel" evidence="11">
    <location>
        <begin position="402"/>
        <end position="816"/>
    </location>
</feature>
<evidence type="ECO:0000256" key="3">
    <source>
        <dbReference type="ARBA" id="ARBA00022452"/>
    </source>
</evidence>
<evidence type="ECO:0000259" key="11">
    <source>
        <dbReference type="Pfam" id="PF14905"/>
    </source>
</evidence>
<dbReference type="InterPro" id="IPR039426">
    <property type="entry name" value="TonB-dep_rcpt-like"/>
</dbReference>
<sequence>MKNLILFSIICCSTLSYAQQPPAGPPPGARPTPAIPGTVNPDAPRGNGKITGVLTDSTTNKPVEFATIALINVQTGKPVDGTTSDEKGKFSLTKLVPGEYRLQVSFLGYQNKETRVLKIERGTDINVGNVALSPDVKTLQEVNVVGQAQMIEEKVDRLVYNADKDVTNKGGDAAEVMRKVPMLSVDLDGNVSLRGSTNVRVLINNKPSTIVAASVSDALKQIPADMIKSVEVITSPSAKYDAEGSAGIINIITKKNTLQGLTLNMDAGVGNRGSNLGLNGNYRAGKMGFSLGGFGRANYNMKGKFENTQRSFFGDVTTETRQMADSRNQFLFGNYQLGFDYDIAKNQSLTASLRYGAQNGKSSQNLATAFFPGGLVSSETSRRDVDIKNLSGTVDLNVDYTRTFKKPQQELSILTQFSRNNRTNDYEAELFGNTAIITGRDRNDNLSYNQESTIQIDYQTPIKTNQQLEFGGKGIFRQVDSDYKYFVSTGPDGAYGQDPLRPNNGLDYNQNVAGTYVSYTYTSKSKYTVKAGTRYEYTVIDANFRSETPGQTIDIPSYGNLVPSINISKALKGGKTVKVAYNRRLQRPGIQFLNPNVNASNPQNITFGNPYLEPELTDNVELSSSVFIKKTYLNFSLFARRTDNSIESVRSTTQDGVITTTYQNIGHKENYGANVFGNITLLPKWQVGGGVDTYYSYITNNSPTASLNASNSGWVVTGRLFTNLSLKNGWGVQGFGFMQGRSVQLQGYQSGFGFYTLGVKKDFKDSKGQTKGSLGLAGENFLANRFKMQTQLTSPTFQQTNINYIYNRGVRLTFSYRIGKMSFDQPQRRKKSVNNDDVKDGGGQQGGENNRQR</sequence>
<evidence type="ECO:0000256" key="6">
    <source>
        <dbReference type="ARBA" id="ARBA00023136"/>
    </source>
</evidence>
<dbReference type="AlphaFoldDB" id="A0A327WRU0"/>
<evidence type="ECO:0000256" key="1">
    <source>
        <dbReference type="ARBA" id="ARBA00004571"/>
    </source>
</evidence>
<feature type="region of interest" description="Disordered" evidence="8">
    <location>
        <begin position="824"/>
        <end position="853"/>
    </location>
</feature>
<feature type="chain" id="PRO_5016456107" evidence="9">
    <location>
        <begin position="19"/>
        <end position="853"/>
    </location>
</feature>
<organism evidence="12 13">
    <name type="scientific">Larkinella arboricola</name>
    <dbReference type="NCBI Taxonomy" id="643671"/>
    <lineage>
        <taxon>Bacteria</taxon>
        <taxon>Pseudomonadati</taxon>
        <taxon>Bacteroidota</taxon>
        <taxon>Cytophagia</taxon>
        <taxon>Cytophagales</taxon>
        <taxon>Spirosomataceae</taxon>
        <taxon>Larkinella</taxon>
    </lineage>
</organism>
<evidence type="ECO:0000256" key="9">
    <source>
        <dbReference type="SAM" id="SignalP"/>
    </source>
</evidence>
<dbReference type="PANTHER" id="PTHR30069:SF29">
    <property type="entry name" value="HEMOGLOBIN AND HEMOGLOBIN-HAPTOGLOBIN-BINDING PROTEIN 1-RELATED"/>
    <property type="match status" value="1"/>
</dbReference>
<keyword evidence="4" id="KW-0812">Transmembrane</keyword>
<dbReference type="Pfam" id="PF13620">
    <property type="entry name" value="CarboxypepD_reg"/>
    <property type="match status" value="1"/>
</dbReference>
<dbReference type="Gene3D" id="2.40.170.20">
    <property type="entry name" value="TonB-dependent receptor, beta-barrel domain"/>
    <property type="match status" value="1"/>
</dbReference>
<evidence type="ECO:0000259" key="10">
    <source>
        <dbReference type="Pfam" id="PF07715"/>
    </source>
</evidence>
<keyword evidence="2" id="KW-0813">Transport</keyword>
<gene>
    <name evidence="12" type="ORF">LX87_04280</name>
</gene>
<dbReference type="Pfam" id="PF07715">
    <property type="entry name" value="Plug"/>
    <property type="match status" value="1"/>
</dbReference>
<dbReference type="Proteomes" id="UP000248790">
    <property type="component" value="Unassembled WGS sequence"/>
</dbReference>
<dbReference type="PANTHER" id="PTHR30069">
    <property type="entry name" value="TONB-DEPENDENT OUTER MEMBRANE RECEPTOR"/>
    <property type="match status" value="1"/>
</dbReference>
<dbReference type="InterPro" id="IPR041700">
    <property type="entry name" value="OMP_b-brl_3"/>
</dbReference>
<accession>A0A327WRU0</accession>
<dbReference type="Gene3D" id="2.60.40.1120">
    <property type="entry name" value="Carboxypeptidase-like, regulatory domain"/>
    <property type="match status" value="1"/>
</dbReference>
<keyword evidence="12" id="KW-0675">Receptor</keyword>
<dbReference type="Pfam" id="PF14905">
    <property type="entry name" value="OMP_b-brl_3"/>
    <property type="match status" value="1"/>
</dbReference>
<dbReference type="GO" id="GO:0015344">
    <property type="term" value="F:siderophore uptake transmembrane transporter activity"/>
    <property type="evidence" value="ECO:0007669"/>
    <property type="project" value="TreeGrafter"/>
</dbReference>
<dbReference type="SUPFAM" id="SSF56935">
    <property type="entry name" value="Porins"/>
    <property type="match status" value="1"/>
</dbReference>
<dbReference type="InterPro" id="IPR012910">
    <property type="entry name" value="Plug_dom"/>
</dbReference>
<protein>
    <submittedName>
        <fullName evidence="12">Outer membrane receptor protein involved in Fe transport</fullName>
    </submittedName>
</protein>
<feature type="signal peptide" evidence="9">
    <location>
        <begin position="1"/>
        <end position="18"/>
    </location>
</feature>
<keyword evidence="5 9" id="KW-0732">Signal</keyword>
<comment type="subcellular location">
    <subcellularLocation>
        <location evidence="1">Cell outer membrane</location>
        <topology evidence="1">Multi-pass membrane protein</topology>
    </subcellularLocation>
</comment>